<dbReference type="SUPFAM" id="SSF56672">
    <property type="entry name" value="DNA/RNA polymerases"/>
    <property type="match status" value="1"/>
</dbReference>
<dbReference type="OrthoDB" id="5985335at2759"/>
<dbReference type="SUPFAM" id="SSF53098">
    <property type="entry name" value="Ribonuclease H-like"/>
    <property type="match status" value="1"/>
</dbReference>
<dbReference type="EMBL" id="QJKJ01000524">
    <property type="protein sequence ID" value="RDY12145.1"/>
    <property type="molecule type" value="Genomic_DNA"/>
</dbReference>
<dbReference type="Gene3D" id="3.30.420.10">
    <property type="entry name" value="Ribonuclease H-like superfamily/Ribonuclease H"/>
    <property type="match status" value="2"/>
</dbReference>
<keyword evidence="5" id="KW-0378">Hydrolase</keyword>
<dbReference type="GO" id="GO:0003964">
    <property type="term" value="F:RNA-directed DNA polymerase activity"/>
    <property type="evidence" value="ECO:0007669"/>
    <property type="project" value="UniProtKB-KW"/>
</dbReference>
<dbReference type="InterPro" id="IPR012337">
    <property type="entry name" value="RNaseH-like_sf"/>
</dbReference>
<keyword evidence="9" id="KW-1185">Reference proteome</keyword>
<dbReference type="InterPro" id="IPR041373">
    <property type="entry name" value="RT_RNaseH"/>
</dbReference>
<dbReference type="GO" id="GO:0016787">
    <property type="term" value="F:hydrolase activity"/>
    <property type="evidence" value="ECO:0007669"/>
    <property type="project" value="UniProtKB-KW"/>
</dbReference>
<dbReference type="GO" id="GO:0003676">
    <property type="term" value="F:nucleic acid binding"/>
    <property type="evidence" value="ECO:0007669"/>
    <property type="project" value="InterPro"/>
</dbReference>
<evidence type="ECO:0000256" key="6">
    <source>
        <dbReference type="ARBA" id="ARBA00022918"/>
    </source>
</evidence>
<dbReference type="InterPro" id="IPR050951">
    <property type="entry name" value="Retrovirus_Pol_polyprotein"/>
</dbReference>
<comment type="caution">
    <text evidence="8">The sequence shown here is derived from an EMBL/GenBank/DDBJ whole genome shotgun (WGS) entry which is preliminary data.</text>
</comment>
<organism evidence="8 9">
    <name type="scientific">Mucuna pruriens</name>
    <name type="common">Velvet bean</name>
    <name type="synonym">Dolichos pruriens</name>
    <dbReference type="NCBI Taxonomy" id="157652"/>
    <lineage>
        <taxon>Eukaryota</taxon>
        <taxon>Viridiplantae</taxon>
        <taxon>Streptophyta</taxon>
        <taxon>Embryophyta</taxon>
        <taxon>Tracheophyta</taxon>
        <taxon>Spermatophyta</taxon>
        <taxon>Magnoliopsida</taxon>
        <taxon>eudicotyledons</taxon>
        <taxon>Gunneridae</taxon>
        <taxon>Pentapetalae</taxon>
        <taxon>rosids</taxon>
        <taxon>fabids</taxon>
        <taxon>Fabales</taxon>
        <taxon>Fabaceae</taxon>
        <taxon>Papilionoideae</taxon>
        <taxon>50 kb inversion clade</taxon>
        <taxon>NPAAA clade</taxon>
        <taxon>indigoferoid/millettioid clade</taxon>
        <taxon>Phaseoleae</taxon>
        <taxon>Mucuna</taxon>
    </lineage>
</organism>
<dbReference type="STRING" id="157652.A0A371IAW6"/>
<keyword evidence="1" id="KW-0808">Transferase</keyword>
<evidence type="ECO:0000256" key="1">
    <source>
        <dbReference type="ARBA" id="ARBA00022679"/>
    </source>
</evidence>
<proteinExistence type="predicted"/>
<keyword evidence="6" id="KW-0695">RNA-directed DNA polymerase</keyword>
<feature type="non-terminal residue" evidence="8">
    <location>
        <position position="1"/>
    </location>
</feature>
<keyword evidence="3" id="KW-0540">Nuclease</keyword>
<evidence type="ECO:0000256" key="4">
    <source>
        <dbReference type="ARBA" id="ARBA00022759"/>
    </source>
</evidence>
<reference evidence="8" key="1">
    <citation type="submission" date="2018-05" db="EMBL/GenBank/DDBJ databases">
        <title>Draft genome of Mucuna pruriens seed.</title>
        <authorList>
            <person name="Nnadi N.E."/>
            <person name="Vos R."/>
            <person name="Hasami M.H."/>
            <person name="Devisetty U.K."/>
            <person name="Aguiy J.C."/>
        </authorList>
    </citation>
    <scope>NUCLEOTIDE SEQUENCE [LARGE SCALE GENOMIC DNA]</scope>
    <source>
        <strain evidence="8">JCA_2017</strain>
    </source>
</reference>
<protein>
    <recommendedName>
        <fullName evidence="7">Reverse transcriptase RNase H-like domain-containing protein</fullName>
    </recommendedName>
</protein>
<keyword evidence="2" id="KW-0548">Nucleotidyltransferase</keyword>
<accession>A0A371IAW6</accession>
<gene>
    <name evidence="8" type="ORF">CR513_03095</name>
</gene>
<dbReference type="Pfam" id="PF17917">
    <property type="entry name" value="RT_RNaseH"/>
    <property type="match status" value="1"/>
</dbReference>
<feature type="domain" description="Reverse transcriptase RNase H-like" evidence="7">
    <location>
        <begin position="36"/>
        <end position="126"/>
    </location>
</feature>
<evidence type="ECO:0000256" key="5">
    <source>
        <dbReference type="ARBA" id="ARBA00022801"/>
    </source>
</evidence>
<sequence length="388" mass="45526">MVVAPLTNLLKEALKWDDSTRDAFNKLKKELSSAPKQFEMEVDASNIGIGVVLMQEKHPVAFVSKVLSPHNRLLSLYVRELLALVYVVSKWHQYCPSNCVILTDRQSLKYLLEQRLSTLDQYKWVTKFIGLQYEIRILVSTDLWQEIQQAYTQDASLQKLKQQLENGTITDQIYNCREGVVLRKDKMIIPRVQHIKKCYTYLRCKYEPVTYLGLLQPLPIPKGIWHSVAIDFIEKLSISSSKDTVWVIIDRLSKYTHFIPLAHPFNAAQLAQIFLKEIYWLHKAPTNIAYHPQSDGQSEVLNWCLEHYLHSMVWQNPNKWTEWWYYTTYHTSIGMTPYEVRVWNCSAIYEQCQKARNAIRQRNEMPQQPTISAKFLMYKVWCAEGADQ</sequence>
<dbReference type="AlphaFoldDB" id="A0A371IAW6"/>
<name>A0A371IAW6_MUCPR</name>
<dbReference type="InterPro" id="IPR036397">
    <property type="entry name" value="RNaseH_sf"/>
</dbReference>
<evidence type="ECO:0000259" key="7">
    <source>
        <dbReference type="Pfam" id="PF17917"/>
    </source>
</evidence>
<dbReference type="Gene3D" id="3.10.20.370">
    <property type="match status" value="1"/>
</dbReference>
<dbReference type="PANTHER" id="PTHR37984">
    <property type="entry name" value="PROTEIN CBG26694"/>
    <property type="match status" value="1"/>
</dbReference>
<evidence type="ECO:0000313" key="8">
    <source>
        <dbReference type="EMBL" id="RDY12145.1"/>
    </source>
</evidence>
<dbReference type="Proteomes" id="UP000257109">
    <property type="component" value="Unassembled WGS sequence"/>
</dbReference>
<dbReference type="PANTHER" id="PTHR37984:SF5">
    <property type="entry name" value="PROTEIN NYNRIN-LIKE"/>
    <property type="match status" value="1"/>
</dbReference>
<dbReference type="InterPro" id="IPR043502">
    <property type="entry name" value="DNA/RNA_pol_sf"/>
</dbReference>
<evidence type="ECO:0000256" key="2">
    <source>
        <dbReference type="ARBA" id="ARBA00022695"/>
    </source>
</evidence>
<keyword evidence="4" id="KW-0255">Endonuclease</keyword>
<evidence type="ECO:0000256" key="3">
    <source>
        <dbReference type="ARBA" id="ARBA00022722"/>
    </source>
</evidence>
<evidence type="ECO:0000313" key="9">
    <source>
        <dbReference type="Proteomes" id="UP000257109"/>
    </source>
</evidence>
<dbReference type="GO" id="GO:0004519">
    <property type="term" value="F:endonuclease activity"/>
    <property type="evidence" value="ECO:0007669"/>
    <property type="project" value="UniProtKB-KW"/>
</dbReference>